<organism evidence="2">
    <name type="scientific">marine sediment metagenome</name>
    <dbReference type="NCBI Taxonomy" id="412755"/>
    <lineage>
        <taxon>unclassified sequences</taxon>
        <taxon>metagenomes</taxon>
        <taxon>ecological metagenomes</taxon>
    </lineage>
</organism>
<reference evidence="2" key="1">
    <citation type="journal article" date="2015" name="Nature">
        <title>Complex archaea that bridge the gap between prokaryotes and eukaryotes.</title>
        <authorList>
            <person name="Spang A."/>
            <person name="Saw J.H."/>
            <person name="Jorgensen S.L."/>
            <person name="Zaremba-Niedzwiedzka K."/>
            <person name="Martijn J."/>
            <person name="Lind A.E."/>
            <person name="van Eijk R."/>
            <person name="Schleper C."/>
            <person name="Guy L."/>
            <person name="Ettema T.J."/>
        </authorList>
    </citation>
    <scope>NUCLEOTIDE SEQUENCE</scope>
</reference>
<name>A0A0F8YSW9_9ZZZZ</name>
<evidence type="ECO:0000256" key="1">
    <source>
        <dbReference type="SAM" id="Phobius"/>
    </source>
</evidence>
<dbReference type="AlphaFoldDB" id="A0A0F8YSW9"/>
<feature type="transmembrane region" description="Helical" evidence="1">
    <location>
        <begin position="32"/>
        <end position="53"/>
    </location>
</feature>
<keyword evidence="1" id="KW-1133">Transmembrane helix</keyword>
<accession>A0A0F8YSW9</accession>
<protein>
    <submittedName>
        <fullName evidence="2">Uncharacterized protein</fullName>
    </submittedName>
</protein>
<feature type="non-terminal residue" evidence="2">
    <location>
        <position position="1"/>
    </location>
</feature>
<dbReference type="EMBL" id="LAZR01051736">
    <property type="protein sequence ID" value="KKK84527.1"/>
    <property type="molecule type" value="Genomic_DNA"/>
</dbReference>
<gene>
    <name evidence="2" type="ORF">LCGC14_2782490</name>
</gene>
<sequence>TSLYVGNRVYCRMWWFDTVSGVGRYCGDTMEMLATVLLYTLIGIAAYLLGCWIGKN</sequence>
<keyword evidence="1" id="KW-0472">Membrane</keyword>
<keyword evidence="1" id="KW-0812">Transmembrane</keyword>
<evidence type="ECO:0000313" key="2">
    <source>
        <dbReference type="EMBL" id="KKK84527.1"/>
    </source>
</evidence>
<proteinExistence type="predicted"/>
<comment type="caution">
    <text evidence="2">The sequence shown here is derived from an EMBL/GenBank/DDBJ whole genome shotgun (WGS) entry which is preliminary data.</text>
</comment>